<dbReference type="Proteomes" id="UP000270021">
    <property type="component" value="Chromosome"/>
</dbReference>
<keyword evidence="2" id="KW-0378">Hydrolase</keyword>
<dbReference type="InterPro" id="IPR042271">
    <property type="entry name" value="Zinicin_2_N"/>
</dbReference>
<accession>A0A3Q8WV82</accession>
<keyword evidence="2" id="KW-0645">Protease</keyword>
<dbReference type="EMBL" id="CP034438">
    <property type="protein sequence ID" value="AZN29877.1"/>
    <property type="molecule type" value="Genomic_DNA"/>
</dbReference>
<keyword evidence="3" id="KW-1185">Reference proteome</keyword>
<dbReference type="OrthoDB" id="8478472at2"/>
<feature type="compositionally biased region" description="Acidic residues" evidence="1">
    <location>
        <begin position="444"/>
        <end position="455"/>
    </location>
</feature>
<dbReference type="PANTHER" id="PTHR39420:SF2">
    <property type="entry name" value="HYDROLASE"/>
    <property type="match status" value="1"/>
</dbReference>
<feature type="compositionally biased region" description="Pro residues" evidence="1">
    <location>
        <begin position="456"/>
        <end position="465"/>
    </location>
</feature>
<feature type="region of interest" description="Disordered" evidence="1">
    <location>
        <begin position="444"/>
        <end position="465"/>
    </location>
</feature>
<dbReference type="AlphaFoldDB" id="A0A3Q8WV82"/>
<dbReference type="InterPro" id="IPR018766">
    <property type="entry name" value="Zinicin_2"/>
</dbReference>
<evidence type="ECO:0000256" key="1">
    <source>
        <dbReference type="SAM" id="MobiDB-lite"/>
    </source>
</evidence>
<name>A0A3Q8WV82_9ACTO</name>
<evidence type="ECO:0000313" key="2">
    <source>
        <dbReference type="EMBL" id="AZN29877.1"/>
    </source>
</evidence>
<keyword evidence="2" id="KW-0482">Metalloprotease</keyword>
<dbReference type="PANTHER" id="PTHR39420">
    <property type="match status" value="1"/>
</dbReference>
<dbReference type="SUPFAM" id="SSF55486">
    <property type="entry name" value="Metalloproteases ('zincins'), catalytic domain"/>
    <property type="match status" value="1"/>
</dbReference>
<dbReference type="Pfam" id="PF10103">
    <property type="entry name" value="Zincin_2"/>
    <property type="match status" value="1"/>
</dbReference>
<organism evidence="2 3">
    <name type="scientific">Flaviflexus salsibiostraticola</name>
    <dbReference type="NCBI Taxonomy" id="1282737"/>
    <lineage>
        <taxon>Bacteria</taxon>
        <taxon>Bacillati</taxon>
        <taxon>Actinomycetota</taxon>
        <taxon>Actinomycetes</taxon>
        <taxon>Actinomycetales</taxon>
        <taxon>Actinomycetaceae</taxon>
        <taxon>Flaviflexus</taxon>
    </lineage>
</organism>
<dbReference type="GO" id="GO:0006508">
    <property type="term" value="P:proteolysis"/>
    <property type="evidence" value="ECO:0007669"/>
    <property type="project" value="UniProtKB-KW"/>
</dbReference>
<dbReference type="NCBIfam" id="TIGR03624">
    <property type="entry name" value="putative hydrolase"/>
    <property type="match status" value="1"/>
</dbReference>
<proteinExistence type="predicted"/>
<dbReference type="KEGG" id="fsl:EJO69_05845"/>
<evidence type="ECO:0000313" key="3">
    <source>
        <dbReference type="Proteomes" id="UP000270021"/>
    </source>
</evidence>
<sequence>MSEPNPRDDQWKEMLRAVLGDQAAEEVIASMEAQGFDPAALSRMNPSGPDFSVLMGQLRSMLAGAPDGPVNWQIAEQVARQSLTRDGVDTLTEGDVARAKSNLELADMWLNEVTAFDPSYGPAQAWSRLDWIAHAQSTFRRMTEPVAKNLTAAFTRAMQEQMEQMPEEMKGMLGDQAGTFMEQMMASMTGMQFGAALAELARQSFGSTDTGLPFVEGHTTALVPANIADFAEDLEAPLDEVILFVAVREQAHARLFASSAWLRAYLLDTIEAWARDITIDMGAVEEQLRGIDMSNPQAMPEIDLTDVFSPAPTESQGAILTQLETILALIEGWVSEVTDLATVGHLPHAAALREMFTRRRATGGPAEVTFGNLVGLEMRPRKVREAAAFWRMALAKGDQDSREYLWSHPDLLPDSGDLDKPDLFLADDTSDLATEIDDLLADIFADEEAGEDPSGPEEPLPPTER</sequence>
<dbReference type="GO" id="GO:0008237">
    <property type="term" value="F:metallopeptidase activity"/>
    <property type="evidence" value="ECO:0007669"/>
    <property type="project" value="UniProtKB-KW"/>
</dbReference>
<protein>
    <submittedName>
        <fullName evidence="2">Zinc-dependent metalloprotease</fullName>
    </submittedName>
</protein>
<reference evidence="2 3" key="1">
    <citation type="submission" date="2018-12" db="EMBL/GenBank/DDBJ databases">
        <title>Complete genome sequence of Flaviflexus salsibiostraticola KCTC 33148.</title>
        <authorList>
            <person name="Bae J.-W."/>
        </authorList>
    </citation>
    <scope>NUCLEOTIDE SEQUENCE [LARGE SCALE GENOMIC DNA]</scope>
    <source>
        <strain evidence="2 3">KCTC 33148</strain>
    </source>
</reference>
<dbReference type="Gene3D" id="1.20.150.30">
    <property type="entry name" value="Zincin-like metallopeptidase, N-terminal domain"/>
    <property type="match status" value="1"/>
</dbReference>
<dbReference type="RefSeq" id="WP_126040133.1">
    <property type="nucleotide sequence ID" value="NZ_CP034438.1"/>
</dbReference>
<gene>
    <name evidence="2" type="ORF">EJO69_05845</name>
</gene>